<protein>
    <recommendedName>
        <fullName evidence="3">DUF1871 domain-containing protein</fullName>
    </recommendedName>
</protein>
<proteinExistence type="predicted"/>
<name>E7MZN0_9FIRM</name>
<evidence type="ECO:0000313" key="1">
    <source>
        <dbReference type="EMBL" id="EFW30544.1"/>
    </source>
</evidence>
<dbReference type="Proteomes" id="UP000004633">
    <property type="component" value="Unassembled WGS sequence"/>
</dbReference>
<dbReference type="AlphaFoldDB" id="E7MZN0"/>
<comment type="caution">
    <text evidence="1">The sequence shown here is derived from an EMBL/GenBank/DDBJ whole genome shotgun (WGS) entry which is preliminary data.</text>
</comment>
<dbReference type="EMBL" id="AECV01000001">
    <property type="protein sequence ID" value="EFW30544.1"/>
    <property type="molecule type" value="Genomic_DNA"/>
</dbReference>
<dbReference type="HOGENOM" id="CLU_2384490_0_0_9"/>
<gene>
    <name evidence="1" type="ORF">HMPREF9555_00172</name>
</gene>
<dbReference type="Gene3D" id="1.10.340.20">
    <property type="entry name" value="Apc36109-like domain"/>
    <property type="match status" value="1"/>
</dbReference>
<keyword evidence="2" id="KW-1185">Reference proteome</keyword>
<dbReference type="STRING" id="749551.HMPREF9555_00172"/>
<accession>E7MZN0</accession>
<evidence type="ECO:0000313" key="2">
    <source>
        <dbReference type="Proteomes" id="UP000004633"/>
    </source>
</evidence>
<dbReference type="RefSeq" id="WP_009348832.1">
    <property type="nucleotide sequence ID" value="NZ_GL638127.1"/>
</dbReference>
<organism evidence="1 2">
    <name type="scientific">Selenomonas artemidis F0399</name>
    <dbReference type="NCBI Taxonomy" id="749551"/>
    <lineage>
        <taxon>Bacteria</taxon>
        <taxon>Bacillati</taxon>
        <taxon>Bacillota</taxon>
        <taxon>Negativicutes</taxon>
        <taxon>Selenomonadales</taxon>
        <taxon>Selenomonadaceae</taxon>
        <taxon>Selenomonas</taxon>
    </lineage>
</organism>
<dbReference type="SUPFAM" id="SSF116922">
    <property type="entry name" value="YugE-like"/>
    <property type="match status" value="1"/>
</dbReference>
<reference evidence="1 2" key="1">
    <citation type="submission" date="2010-08" db="EMBL/GenBank/DDBJ databases">
        <authorList>
            <person name="Weinstock G."/>
            <person name="Sodergren E."/>
            <person name="Clifton S."/>
            <person name="Fulton L."/>
            <person name="Fulton B."/>
            <person name="Courtney L."/>
            <person name="Fronick C."/>
            <person name="Harrison M."/>
            <person name="Strong C."/>
            <person name="Farmer C."/>
            <person name="Delahaunty K."/>
            <person name="Markovic C."/>
            <person name="Hall O."/>
            <person name="Minx P."/>
            <person name="Tomlinson C."/>
            <person name="Mitreva M."/>
            <person name="Hou S."/>
            <person name="Chen J."/>
            <person name="Wollam A."/>
            <person name="Pepin K.H."/>
            <person name="Johnson M."/>
            <person name="Bhonagiri V."/>
            <person name="Zhang X."/>
            <person name="Suruliraj S."/>
            <person name="Warren W."/>
            <person name="Chinwalla A."/>
            <person name="Mardis E.R."/>
            <person name="Wilson R.K."/>
        </authorList>
    </citation>
    <scope>NUCLEOTIDE SEQUENCE [LARGE SCALE GENOMIC DNA]</scope>
    <source>
        <strain evidence="1 2">F0399</strain>
    </source>
</reference>
<dbReference type="InterPro" id="IPR023162">
    <property type="entry name" value="Apc36109-like_dom_sf"/>
</dbReference>
<sequence>MEIVYEVVKDNIDSWDPMRFFPSAPPDEYDWEIQEICNKIIHSDLLSEDKVIELSVYIGDLCDGSDRLYDSTKYLEITKKILKEIKQAKHKFKI</sequence>
<evidence type="ECO:0008006" key="3">
    <source>
        <dbReference type="Google" id="ProtNLM"/>
    </source>
</evidence>